<name>A0A182YG71_ANOST</name>
<dbReference type="PANTHER" id="PTHR24260:SF145">
    <property type="entry name" value="FI17609P1-RELATED"/>
    <property type="match status" value="1"/>
</dbReference>
<evidence type="ECO:0000256" key="3">
    <source>
        <dbReference type="ARBA" id="ARBA00022801"/>
    </source>
</evidence>
<comment type="similarity">
    <text evidence="6">Belongs to the peptidase S1 family. CLIP subfamily.</text>
</comment>
<dbReference type="VEuPathDB" id="VectorBase:ASTEI20_038937"/>
<dbReference type="InterPro" id="IPR001254">
    <property type="entry name" value="Trypsin_dom"/>
</dbReference>
<dbReference type="SMART" id="SM00680">
    <property type="entry name" value="CLIP"/>
    <property type="match status" value="1"/>
</dbReference>
<dbReference type="Pfam" id="PF00089">
    <property type="entry name" value="Trypsin"/>
    <property type="match status" value="2"/>
</dbReference>
<evidence type="ECO:0000256" key="2">
    <source>
        <dbReference type="ARBA" id="ARBA00022729"/>
    </source>
</evidence>
<sequence length="857" mass="97243">MVGIRFLSVVVSVVCYIQAVSTTLFPKNVPELDALEELMPNIEQSIKDCPFGIYGHGGYALASSIFVDRYVDKTFSHTVRVLNDSVTCVGLIVDENHVLTTSDCASSEDDSLPQIKLANETLDAIATAEKFPHPEYNVTLLRLNSSIVITKLAVPTCFWDTDFIDGFDKIQTIVVATNGSLVMEETKCTFKNRLLCMNELIVKSSLLQTRAIANYRMHPFVVTFGIDESLFALPIMKYFHWMKTIINRDLSSSECTAKYEEYRDYEDFMTSRSETHEQVQYSKSRLTTTNINQYRARIIPNATETESKRHCYGSLIAPKFILTAANCLKQYEVDSYQVEMAQKNVWYPVRQNQLKVRTVANKVHYHPEYDATTLANDIALLELVNPIPEFNETIVPACIWTREKLPTDTFQTNGYVPFNDSIEDETVRTSQLYATSDVYGECIDKASENQICVGFPTALAPNSCHNSVGSAMSHALYTFGRYFEYIFAINSKGENCGFNRPSVFTKIAPYVQWIDSIIFATKVRYEDETKYYGDRCQDENGTEGTCVTLRNCPKLDQEAKQGNAVTPSSSCSFGKQKEMVVCCSDENVLRDESHREQLAQVIEEIDNCPQLYHEHRKNKSPYDVDNFPTYPYLARIHSSGDRSCNGTLIAKQFVLTTASCFESLAQDEISVVVGNRTQQKLAVQRTFTHPEFNKVSTEFNLLLLKLETAVTINNETIPACLWKNQTHTPLRLEEVYANPNFTHQHSFPMFNAECSRKYPESAVTSLQLCVERNSKYYYPYVLVANDAGSVLVNHAAQGVNELQVTYLVGLFGSGHMVTKAADDEDERPSKQCYHVYQRISEHYNWIKNVISVEMQNN</sequence>
<keyword evidence="5" id="KW-1015">Disulfide bond</keyword>
<keyword evidence="2" id="KW-0732">Signal</keyword>
<dbReference type="AlphaFoldDB" id="A0A182YG71"/>
<evidence type="ECO:0000256" key="1">
    <source>
        <dbReference type="ARBA" id="ARBA00022670"/>
    </source>
</evidence>
<keyword evidence="1" id="KW-0645">Protease</keyword>
<dbReference type="STRING" id="30069.A0A182YG71"/>
<evidence type="ECO:0000313" key="7">
    <source>
        <dbReference type="EnsemblMetazoa" id="ASTEI07457-PA"/>
    </source>
</evidence>
<dbReference type="InterPro" id="IPR022700">
    <property type="entry name" value="CLIP"/>
</dbReference>
<organism evidence="7 8">
    <name type="scientific">Anopheles stephensi</name>
    <name type="common">Indo-Pakistan malaria mosquito</name>
    <dbReference type="NCBI Taxonomy" id="30069"/>
    <lineage>
        <taxon>Eukaryota</taxon>
        <taxon>Metazoa</taxon>
        <taxon>Ecdysozoa</taxon>
        <taxon>Arthropoda</taxon>
        <taxon>Hexapoda</taxon>
        <taxon>Insecta</taxon>
        <taxon>Pterygota</taxon>
        <taxon>Neoptera</taxon>
        <taxon>Endopterygota</taxon>
        <taxon>Diptera</taxon>
        <taxon>Nematocera</taxon>
        <taxon>Culicoidea</taxon>
        <taxon>Culicidae</taxon>
        <taxon>Anophelinae</taxon>
        <taxon>Anopheles</taxon>
    </lineage>
</organism>
<dbReference type="SUPFAM" id="SSF50494">
    <property type="entry name" value="Trypsin-like serine proteases"/>
    <property type="match status" value="3"/>
</dbReference>
<dbReference type="PROSITE" id="PS50240">
    <property type="entry name" value="TRYPSIN_DOM"/>
    <property type="match status" value="2"/>
</dbReference>
<dbReference type="InterPro" id="IPR051333">
    <property type="entry name" value="CLIP_Serine_Protease"/>
</dbReference>
<evidence type="ECO:0000256" key="4">
    <source>
        <dbReference type="ARBA" id="ARBA00022825"/>
    </source>
</evidence>
<protein>
    <submittedName>
        <fullName evidence="7">Uncharacterized protein</fullName>
    </submittedName>
</protein>
<reference evidence="8" key="1">
    <citation type="journal article" date="2014" name="Genome Biol.">
        <title>Genome analysis of a major urban malaria vector mosquito, Anopheles stephensi.</title>
        <authorList>
            <person name="Jiang X."/>
            <person name="Peery A."/>
            <person name="Hall A.B."/>
            <person name="Sharma A."/>
            <person name="Chen X.G."/>
            <person name="Waterhouse R.M."/>
            <person name="Komissarov A."/>
            <person name="Riehle M.M."/>
            <person name="Shouche Y."/>
            <person name="Sharakhova M.V."/>
            <person name="Lawson D."/>
            <person name="Pakpour N."/>
            <person name="Arensburger P."/>
            <person name="Davidson V.L."/>
            <person name="Eiglmeier K."/>
            <person name="Emrich S."/>
            <person name="George P."/>
            <person name="Kennedy R.C."/>
            <person name="Mane S.P."/>
            <person name="Maslen G."/>
            <person name="Oringanje C."/>
            <person name="Qi Y."/>
            <person name="Settlage R."/>
            <person name="Tojo M."/>
            <person name="Tubio J.M."/>
            <person name="Unger M.F."/>
            <person name="Wang B."/>
            <person name="Vernick K.D."/>
            <person name="Ribeiro J.M."/>
            <person name="James A.A."/>
            <person name="Michel K."/>
            <person name="Riehle M.A."/>
            <person name="Luckhart S."/>
            <person name="Sharakhov I.V."/>
            <person name="Tu Z."/>
        </authorList>
    </citation>
    <scope>NUCLEOTIDE SEQUENCE [LARGE SCALE GENOMIC DNA]</scope>
    <source>
        <strain evidence="8">Indian</strain>
    </source>
</reference>
<dbReference type="Pfam" id="PF12032">
    <property type="entry name" value="CLIP"/>
    <property type="match status" value="1"/>
</dbReference>
<dbReference type="Gene3D" id="3.30.1640.30">
    <property type="match status" value="1"/>
</dbReference>
<reference evidence="7" key="2">
    <citation type="submission" date="2020-05" db="UniProtKB">
        <authorList>
            <consortium name="EnsemblMetazoa"/>
        </authorList>
    </citation>
    <scope>IDENTIFICATION</scope>
    <source>
        <strain evidence="7">Indian</strain>
    </source>
</reference>
<dbReference type="Gene3D" id="2.40.10.10">
    <property type="entry name" value="Trypsin-like serine proteases"/>
    <property type="match status" value="4"/>
</dbReference>
<dbReference type="InterPro" id="IPR038565">
    <property type="entry name" value="CLIP_sf"/>
</dbReference>
<dbReference type="Proteomes" id="UP000076408">
    <property type="component" value="Unassembled WGS sequence"/>
</dbReference>
<keyword evidence="4" id="KW-0720">Serine protease</keyword>
<dbReference type="EnsemblMetazoa" id="ASTEI07457-RA">
    <property type="protein sequence ID" value="ASTEI07457-PA"/>
    <property type="gene ID" value="ASTEI07457"/>
</dbReference>
<accession>A0A182YG71</accession>
<evidence type="ECO:0000313" key="8">
    <source>
        <dbReference type="Proteomes" id="UP000076408"/>
    </source>
</evidence>
<keyword evidence="3" id="KW-0378">Hydrolase</keyword>
<dbReference type="FunFam" id="2.40.10.10:FF:000068">
    <property type="entry name" value="transmembrane protease serine 2"/>
    <property type="match status" value="1"/>
</dbReference>
<dbReference type="GO" id="GO:0006508">
    <property type="term" value="P:proteolysis"/>
    <property type="evidence" value="ECO:0007669"/>
    <property type="project" value="UniProtKB-KW"/>
</dbReference>
<dbReference type="PROSITE" id="PS51888">
    <property type="entry name" value="CLIP"/>
    <property type="match status" value="1"/>
</dbReference>
<dbReference type="OMA" id="HCYGSLI"/>
<dbReference type="SMART" id="SM00020">
    <property type="entry name" value="Tryp_SPc"/>
    <property type="match status" value="1"/>
</dbReference>
<dbReference type="VEuPathDB" id="VectorBase:ASTE016148"/>
<dbReference type="VEuPathDB" id="VectorBase:ASTEI07457"/>
<dbReference type="PANTHER" id="PTHR24260">
    <property type="match status" value="1"/>
</dbReference>
<evidence type="ECO:0000256" key="6">
    <source>
        <dbReference type="ARBA" id="ARBA00024195"/>
    </source>
</evidence>
<proteinExistence type="inferred from homology"/>
<dbReference type="InterPro" id="IPR043504">
    <property type="entry name" value="Peptidase_S1_PA_chymotrypsin"/>
</dbReference>
<dbReference type="InterPro" id="IPR009003">
    <property type="entry name" value="Peptidase_S1_PA"/>
</dbReference>
<dbReference type="GO" id="GO:0004252">
    <property type="term" value="F:serine-type endopeptidase activity"/>
    <property type="evidence" value="ECO:0007669"/>
    <property type="project" value="InterPro"/>
</dbReference>
<evidence type="ECO:0000256" key="5">
    <source>
        <dbReference type="ARBA" id="ARBA00023157"/>
    </source>
</evidence>
<keyword evidence="8" id="KW-1185">Reference proteome</keyword>